<evidence type="ECO:0000313" key="6">
    <source>
        <dbReference type="Proteomes" id="UP000182142"/>
    </source>
</evidence>
<feature type="compositionally biased region" description="Basic and acidic residues" evidence="1">
    <location>
        <begin position="62"/>
        <end position="79"/>
    </location>
</feature>
<dbReference type="SUPFAM" id="SSF52821">
    <property type="entry name" value="Rhodanese/Cell cycle control phosphatase"/>
    <property type="match status" value="1"/>
</dbReference>
<feature type="domain" description="Rhodanese" evidence="2">
    <location>
        <begin position="134"/>
        <end position="224"/>
    </location>
</feature>
<dbReference type="SUPFAM" id="SSF52799">
    <property type="entry name" value="(Phosphotyrosine protein) phosphatases II"/>
    <property type="match status" value="1"/>
</dbReference>
<feature type="compositionally biased region" description="Basic and acidic residues" evidence="1">
    <location>
        <begin position="89"/>
        <end position="99"/>
    </location>
</feature>
<protein>
    <submittedName>
        <fullName evidence="4">Mitogen-activated protein kinase phosphatase 1, putative</fullName>
    </submittedName>
</protein>
<dbReference type="InterPro" id="IPR001763">
    <property type="entry name" value="Rhodanese-like_dom"/>
</dbReference>
<dbReference type="EMBL" id="CWHQ02000017">
    <property type="protein sequence ID" value="SBO25976.1"/>
    <property type="molecule type" value="Genomic_DNA"/>
</dbReference>
<proteinExistence type="predicted"/>
<sequence>MYECIDFEALKEEVRRERLEGKKTNDVDADARREPKREEGGLLKWLMRGFKGRLMNGLKSQQKNELKNQMKSESKRELTKAPPQNCSAKEPRSSPKEGIENMSPKMAIKAINPTHLYNYFQLLLDEGNDKCLFLVDLQTEEEFQMYQIKNAVHIRNEYLMDRMKKEIELKKDAKVVFYHANEEVQKNSRYGRLVYSHFANVKANFYLLRGGYENFEKEYFFLCINKNRLNTNLSSIQNCEAYISYPIKFCSNLFIGTPIHMINPSLSNHLNIKYVYDFTDSGYEMKIVEGIEYSRYNVTDRTVRNSNACKGQCVKYENILDIRMMYDIIQSILQNVDLNENICTVESNILSGNADKQKDIVKGTHHMEKSSATADRRHSQKKAMLNISNKQNMQNGNILIMCNHGMKNRRREKINSISLVIAMCYLMYTRRYDPNLIIASVLRINNNFNITAQTMNFLYKFYDSLKRYDYNMDVFYSHEKKRKMEKKKSNH</sequence>
<dbReference type="Proteomes" id="UP000182128">
    <property type="component" value="Unassembled WGS sequence"/>
</dbReference>
<dbReference type="Proteomes" id="UP000182142">
    <property type="component" value="Unassembled WGS sequence"/>
</dbReference>
<dbReference type="Gene3D" id="3.40.250.10">
    <property type="entry name" value="Rhodanese-like domain"/>
    <property type="match status" value="1"/>
</dbReference>
<evidence type="ECO:0000313" key="3">
    <source>
        <dbReference type="EMBL" id="SBO25976.1"/>
    </source>
</evidence>
<organism evidence="4 6">
    <name type="scientific">Plasmodium knowlesi (strain H)</name>
    <dbReference type="NCBI Taxonomy" id="5851"/>
    <lineage>
        <taxon>Eukaryota</taxon>
        <taxon>Sar</taxon>
        <taxon>Alveolata</taxon>
        <taxon>Apicomplexa</taxon>
        <taxon>Aconoidasida</taxon>
        <taxon>Haemosporida</taxon>
        <taxon>Plasmodiidae</taxon>
        <taxon>Plasmodium</taxon>
        <taxon>Plasmodium (Plasmodium)</taxon>
    </lineage>
</organism>
<evidence type="ECO:0000259" key="2">
    <source>
        <dbReference type="PROSITE" id="PS50206"/>
    </source>
</evidence>
<dbReference type="InterPro" id="IPR029021">
    <property type="entry name" value="Prot-tyrosine_phosphatase-like"/>
</dbReference>
<dbReference type="EMBL" id="CWHR02000019">
    <property type="protein sequence ID" value="SBO28702.1"/>
    <property type="molecule type" value="Genomic_DNA"/>
</dbReference>
<dbReference type="Gene3D" id="3.90.190.10">
    <property type="entry name" value="Protein tyrosine phosphatase superfamily"/>
    <property type="match status" value="1"/>
</dbReference>
<feature type="region of interest" description="Disordered" evidence="1">
    <location>
        <begin position="57"/>
        <end position="99"/>
    </location>
</feature>
<reference evidence="5 6" key="2">
    <citation type="submission" date="2016-05" db="EMBL/GenBank/DDBJ databases">
        <authorList>
            <person name="Sharaf H."/>
        </authorList>
    </citation>
    <scope>NUCLEOTIDE SEQUENCE [LARGE SCALE GENOMIC DNA]</scope>
    <source>
        <strain evidence="5 6">H</strain>
    </source>
</reference>
<dbReference type="GO" id="GO:0016301">
    <property type="term" value="F:kinase activity"/>
    <property type="evidence" value="ECO:0007669"/>
    <property type="project" value="UniProtKB-KW"/>
</dbReference>
<name>A0A1A7W468_PLAKH</name>
<keyword evidence="4" id="KW-0418">Kinase</keyword>
<keyword evidence="4" id="KW-0808">Transferase</keyword>
<reference evidence="4" key="1">
    <citation type="submission" date="2016-05" db="EMBL/GenBank/DDBJ databases">
        <authorList>
            <person name="Lavstsen T."/>
            <person name="Jespersen J.S."/>
        </authorList>
    </citation>
    <scope>NUCLEOTIDE SEQUENCE [LARGE SCALE GENOMIC DNA]</scope>
</reference>
<dbReference type="OrthoDB" id="26523at2759"/>
<dbReference type="AlphaFoldDB" id="A0A1A7W468"/>
<feature type="region of interest" description="Disordered" evidence="1">
    <location>
        <begin position="15"/>
        <end position="38"/>
    </location>
</feature>
<evidence type="ECO:0000313" key="4">
    <source>
        <dbReference type="EMBL" id="SBO28702.1"/>
    </source>
</evidence>
<dbReference type="VEuPathDB" id="PlasmoDB:PKNH_1405700"/>
<evidence type="ECO:0000313" key="5">
    <source>
        <dbReference type="Proteomes" id="UP000182128"/>
    </source>
</evidence>
<dbReference type="PROSITE" id="PS50206">
    <property type="entry name" value="RHODANESE_3"/>
    <property type="match status" value="1"/>
</dbReference>
<accession>A0A1A7W468</accession>
<gene>
    <name evidence="3" type="ORF">PKNA1_C2_1405700</name>
    <name evidence="4" type="ORF">PKNA1_H1_1405700</name>
</gene>
<dbReference type="CDD" id="cd00158">
    <property type="entry name" value="RHOD"/>
    <property type="match status" value="1"/>
</dbReference>
<evidence type="ECO:0000256" key="1">
    <source>
        <dbReference type="SAM" id="MobiDB-lite"/>
    </source>
</evidence>
<dbReference type="Pfam" id="PF00581">
    <property type="entry name" value="Rhodanese"/>
    <property type="match status" value="1"/>
</dbReference>
<dbReference type="InterPro" id="IPR036873">
    <property type="entry name" value="Rhodanese-like_dom_sf"/>
</dbReference>